<sequence length="263" mass="28010">MPSTGLPSPVTFSTGLPAPATSSTRQEASETSVRPQMTSPISASTNNSPSMAATNSVSPTVTVETEAFAPSLEQIILYKLLQPPILKVEEPVIELQDEDDEIQVVGFTIHANIMPPNQLKSELNAESSNNDDLSESIALPGANAVSSNNHDLSESIALPGANAESSNSAGVLESIASPEVNVVTSNNIVESPIRKRIKFQTNTITGSTARAAIDCMSEHNVAIKKLHEAINNITSRLEETKLYEGITELTATLNATKLQEQEF</sequence>
<dbReference type="EnsemblMetazoa" id="XM_031932696">
    <property type="protein sequence ID" value="XP_031788556"/>
    <property type="gene ID" value="LOC100680521"/>
</dbReference>
<proteinExistence type="predicted"/>
<dbReference type="GeneID" id="100680521"/>
<organism evidence="2 3">
    <name type="scientific">Nasonia vitripennis</name>
    <name type="common">Parasitic wasp</name>
    <dbReference type="NCBI Taxonomy" id="7425"/>
    <lineage>
        <taxon>Eukaryota</taxon>
        <taxon>Metazoa</taxon>
        <taxon>Ecdysozoa</taxon>
        <taxon>Arthropoda</taxon>
        <taxon>Hexapoda</taxon>
        <taxon>Insecta</taxon>
        <taxon>Pterygota</taxon>
        <taxon>Neoptera</taxon>
        <taxon>Endopterygota</taxon>
        <taxon>Hymenoptera</taxon>
        <taxon>Apocrita</taxon>
        <taxon>Proctotrupomorpha</taxon>
        <taxon>Chalcidoidea</taxon>
        <taxon>Pteromalidae</taxon>
        <taxon>Pteromalinae</taxon>
        <taxon>Nasonia</taxon>
    </lineage>
</organism>
<dbReference type="Proteomes" id="UP000002358">
    <property type="component" value="Chromosome 5"/>
</dbReference>
<dbReference type="RefSeq" id="XP_031788556.1">
    <property type="nucleotide sequence ID" value="XM_031932696.1"/>
</dbReference>
<dbReference type="SMR" id="A0A7M7QL30"/>
<evidence type="ECO:0000313" key="3">
    <source>
        <dbReference type="Proteomes" id="UP000002358"/>
    </source>
</evidence>
<dbReference type="KEGG" id="nvi:100680521"/>
<keyword evidence="3" id="KW-1185">Reference proteome</keyword>
<accession>A0A7M7QL30</accession>
<dbReference type="AlphaFoldDB" id="A0A7M7QL30"/>
<reference evidence="2" key="1">
    <citation type="submission" date="2021-01" db="UniProtKB">
        <authorList>
            <consortium name="EnsemblMetazoa"/>
        </authorList>
    </citation>
    <scope>IDENTIFICATION</scope>
</reference>
<protein>
    <submittedName>
        <fullName evidence="2">Uncharacterized protein</fullName>
    </submittedName>
</protein>
<feature type="region of interest" description="Disordered" evidence="1">
    <location>
        <begin position="1"/>
        <end position="57"/>
    </location>
</feature>
<dbReference type="InParanoid" id="A0A7M7QL30"/>
<evidence type="ECO:0000256" key="1">
    <source>
        <dbReference type="SAM" id="MobiDB-lite"/>
    </source>
</evidence>
<name>A0A7M7QL30_NASVI</name>
<evidence type="ECO:0000313" key="2">
    <source>
        <dbReference type="EnsemblMetazoa" id="XP_031788556"/>
    </source>
</evidence>